<evidence type="ECO:0000259" key="9">
    <source>
        <dbReference type="Pfam" id="PF13190"/>
    </source>
</evidence>
<evidence type="ECO:0000256" key="1">
    <source>
        <dbReference type="ARBA" id="ARBA00004236"/>
    </source>
</evidence>
<evidence type="ECO:0000256" key="6">
    <source>
        <dbReference type="SAM" id="MobiDB-lite"/>
    </source>
</evidence>
<feature type="region of interest" description="Disordered" evidence="6">
    <location>
        <begin position="113"/>
        <end position="168"/>
    </location>
</feature>
<comment type="subcellular location">
    <subcellularLocation>
        <location evidence="1">Cell membrane</location>
    </subcellularLocation>
</comment>
<evidence type="ECO:0000313" key="11">
    <source>
        <dbReference type="Proteomes" id="UP001596203"/>
    </source>
</evidence>
<evidence type="ECO:0000256" key="7">
    <source>
        <dbReference type="SAM" id="Phobius"/>
    </source>
</evidence>
<evidence type="ECO:0000256" key="3">
    <source>
        <dbReference type="ARBA" id="ARBA00022692"/>
    </source>
</evidence>
<dbReference type="Pfam" id="PF13190">
    <property type="entry name" value="PDGLE"/>
    <property type="match status" value="1"/>
</dbReference>
<proteinExistence type="predicted"/>
<organism evidence="10 11">
    <name type="scientific">Plantactinospora solaniradicis</name>
    <dbReference type="NCBI Taxonomy" id="1723736"/>
    <lineage>
        <taxon>Bacteria</taxon>
        <taxon>Bacillati</taxon>
        <taxon>Actinomycetota</taxon>
        <taxon>Actinomycetes</taxon>
        <taxon>Micromonosporales</taxon>
        <taxon>Micromonosporaceae</taxon>
        <taxon>Plantactinospora</taxon>
    </lineage>
</organism>
<feature type="compositionally biased region" description="Low complexity" evidence="6">
    <location>
        <begin position="137"/>
        <end position="168"/>
    </location>
</feature>
<keyword evidence="4 7" id="KW-1133">Transmembrane helix</keyword>
<dbReference type="RefSeq" id="WP_377422415.1">
    <property type="nucleotide sequence ID" value="NZ_JBHSPR010000010.1"/>
</dbReference>
<gene>
    <name evidence="10" type="ORF">ACFP2T_16685</name>
</gene>
<comment type="caution">
    <text evidence="10">The sequence shown here is derived from an EMBL/GenBank/DDBJ whole genome shotgun (WGS) entry which is preliminary data.</text>
</comment>
<sequence length="168" mass="16341">MTKRTGAFILGGLLVALLLAGVVSNFASAHPDGLDSSLRQGCTFDADDNITGGSCPAQQSRDHELADSPLADYGVRGIDNSYLSTGLSGVLGVLFTFAIGGGLFWLLRRRPTDGPADQGTPASQAVGGTPAAAQSVGTGAAGPAPAAGSGPAPTAGAGAGTASADASK</sequence>
<feature type="signal peptide" evidence="8">
    <location>
        <begin position="1"/>
        <end position="29"/>
    </location>
</feature>
<evidence type="ECO:0000256" key="4">
    <source>
        <dbReference type="ARBA" id="ARBA00022989"/>
    </source>
</evidence>
<accession>A0ABW1KAK7</accession>
<evidence type="ECO:0000256" key="8">
    <source>
        <dbReference type="SAM" id="SignalP"/>
    </source>
</evidence>
<keyword evidence="11" id="KW-1185">Reference proteome</keyword>
<feature type="transmembrane region" description="Helical" evidence="7">
    <location>
        <begin position="86"/>
        <end position="107"/>
    </location>
</feature>
<evidence type="ECO:0000256" key="5">
    <source>
        <dbReference type="ARBA" id="ARBA00023136"/>
    </source>
</evidence>
<protein>
    <submittedName>
        <fullName evidence="10">PDGLE domain-containing protein</fullName>
    </submittedName>
</protein>
<evidence type="ECO:0000313" key="10">
    <source>
        <dbReference type="EMBL" id="MFC6017839.1"/>
    </source>
</evidence>
<keyword evidence="8" id="KW-0732">Signal</keyword>
<dbReference type="InterPro" id="IPR025937">
    <property type="entry name" value="PDGLE_dom"/>
</dbReference>
<reference evidence="11" key="1">
    <citation type="journal article" date="2019" name="Int. J. Syst. Evol. Microbiol.">
        <title>The Global Catalogue of Microorganisms (GCM) 10K type strain sequencing project: providing services to taxonomists for standard genome sequencing and annotation.</title>
        <authorList>
            <consortium name="The Broad Institute Genomics Platform"/>
            <consortium name="The Broad Institute Genome Sequencing Center for Infectious Disease"/>
            <person name="Wu L."/>
            <person name="Ma J."/>
        </authorList>
    </citation>
    <scope>NUCLEOTIDE SEQUENCE [LARGE SCALE GENOMIC DNA]</scope>
    <source>
        <strain evidence="11">ZS-35-S2</strain>
    </source>
</reference>
<dbReference type="EMBL" id="JBHSPR010000010">
    <property type="protein sequence ID" value="MFC6017839.1"/>
    <property type="molecule type" value="Genomic_DNA"/>
</dbReference>
<dbReference type="Proteomes" id="UP001596203">
    <property type="component" value="Unassembled WGS sequence"/>
</dbReference>
<name>A0ABW1KAK7_9ACTN</name>
<keyword evidence="3 7" id="KW-0812">Transmembrane</keyword>
<keyword evidence="5 7" id="KW-0472">Membrane</keyword>
<feature type="domain" description="PDGLE" evidence="9">
    <location>
        <begin position="7"/>
        <end position="109"/>
    </location>
</feature>
<evidence type="ECO:0000256" key="2">
    <source>
        <dbReference type="ARBA" id="ARBA00022475"/>
    </source>
</evidence>
<keyword evidence="2" id="KW-1003">Cell membrane</keyword>
<feature type="chain" id="PRO_5046203438" evidence="8">
    <location>
        <begin position="30"/>
        <end position="168"/>
    </location>
</feature>